<keyword evidence="6 7" id="KW-0482">Metalloprotease</keyword>
<dbReference type="InterPro" id="IPR024079">
    <property type="entry name" value="MetalloPept_cat_dom_sf"/>
</dbReference>
<evidence type="ECO:0000256" key="2">
    <source>
        <dbReference type="ARBA" id="ARBA00022670"/>
    </source>
</evidence>
<dbReference type="GO" id="GO:0004222">
    <property type="term" value="F:metalloendopeptidase activity"/>
    <property type="evidence" value="ECO:0007669"/>
    <property type="project" value="InterPro"/>
</dbReference>
<comment type="caution">
    <text evidence="9">The sequence shown here is derived from an EMBL/GenBank/DDBJ whole genome shotgun (WGS) entry which is preliminary data.</text>
</comment>
<dbReference type="PANTHER" id="PTHR11804">
    <property type="entry name" value="PROTEASE M3 THIMET OLIGOPEPTIDASE-RELATED"/>
    <property type="match status" value="1"/>
</dbReference>
<evidence type="ECO:0000256" key="6">
    <source>
        <dbReference type="ARBA" id="ARBA00023049"/>
    </source>
</evidence>
<comment type="similarity">
    <text evidence="1 7">Belongs to the peptidase M3 family.</text>
</comment>
<protein>
    <submittedName>
        <fullName evidence="9">Zincin</fullName>
    </submittedName>
</protein>
<dbReference type="EMBL" id="MU007019">
    <property type="protein sequence ID" value="KAF2433676.1"/>
    <property type="molecule type" value="Genomic_DNA"/>
</dbReference>
<evidence type="ECO:0000256" key="5">
    <source>
        <dbReference type="ARBA" id="ARBA00022833"/>
    </source>
</evidence>
<dbReference type="Gene3D" id="3.40.390.10">
    <property type="entry name" value="Collagenase (Catalytic Domain)"/>
    <property type="match status" value="1"/>
</dbReference>
<dbReference type="FunFam" id="3.40.390.10:FF:000006">
    <property type="entry name" value="Thimet oligopeptidase 1"/>
    <property type="match status" value="1"/>
</dbReference>
<dbReference type="CDD" id="cd06455">
    <property type="entry name" value="M3A_TOP"/>
    <property type="match status" value="1"/>
</dbReference>
<evidence type="ECO:0000256" key="4">
    <source>
        <dbReference type="ARBA" id="ARBA00022801"/>
    </source>
</evidence>
<evidence type="ECO:0000313" key="9">
    <source>
        <dbReference type="EMBL" id="KAF2433676.1"/>
    </source>
</evidence>
<keyword evidence="5 7" id="KW-0862">Zinc</keyword>
<dbReference type="GO" id="GO:0006508">
    <property type="term" value="P:proteolysis"/>
    <property type="evidence" value="ECO:0007669"/>
    <property type="project" value="UniProtKB-KW"/>
</dbReference>
<reference evidence="9" key="1">
    <citation type="journal article" date="2020" name="Stud. Mycol.">
        <title>101 Dothideomycetes genomes: a test case for predicting lifestyles and emergence of pathogens.</title>
        <authorList>
            <person name="Haridas S."/>
            <person name="Albert R."/>
            <person name="Binder M."/>
            <person name="Bloem J."/>
            <person name="Labutti K."/>
            <person name="Salamov A."/>
            <person name="Andreopoulos B."/>
            <person name="Baker S."/>
            <person name="Barry K."/>
            <person name="Bills G."/>
            <person name="Bluhm B."/>
            <person name="Cannon C."/>
            <person name="Castanera R."/>
            <person name="Culley D."/>
            <person name="Daum C."/>
            <person name="Ezra D."/>
            <person name="Gonzalez J."/>
            <person name="Henrissat B."/>
            <person name="Kuo A."/>
            <person name="Liang C."/>
            <person name="Lipzen A."/>
            <person name="Lutzoni F."/>
            <person name="Magnuson J."/>
            <person name="Mondo S."/>
            <person name="Nolan M."/>
            <person name="Ohm R."/>
            <person name="Pangilinan J."/>
            <person name="Park H.-J."/>
            <person name="Ramirez L."/>
            <person name="Alfaro M."/>
            <person name="Sun H."/>
            <person name="Tritt A."/>
            <person name="Yoshinaga Y."/>
            <person name="Zwiers L.-H."/>
            <person name="Turgeon B."/>
            <person name="Goodwin S."/>
            <person name="Spatafora J."/>
            <person name="Crous P."/>
            <person name="Grigoriev I."/>
        </authorList>
    </citation>
    <scope>NUCLEOTIDE SEQUENCE</scope>
    <source>
        <strain evidence="9">CBS 130266</strain>
    </source>
</reference>
<organism evidence="9 10">
    <name type="scientific">Tothia fuscella</name>
    <dbReference type="NCBI Taxonomy" id="1048955"/>
    <lineage>
        <taxon>Eukaryota</taxon>
        <taxon>Fungi</taxon>
        <taxon>Dikarya</taxon>
        <taxon>Ascomycota</taxon>
        <taxon>Pezizomycotina</taxon>
        <taxon>Dothideomycetes</taxon>
        <taxon>Pleosporomycetidae</taxon>
        <taxon>Venturiales</taxon>
        <taxon>Cylindrosympodiaceae</taxon>
        <taxon>Tothia</taxon>
    </lineage>
</organism>
<evidence type="ECO:0000256" key="3">
    <source>
        <dbReference type="ARBA" id="ARBA00022723"/>
    </source>
</evidence>
<dbReference type="AlphaFoldDB" id="A0A9P4NZ03"/>
<dbReference type="Pfam" id="PF01432">
    <property type="entry name" value="Peptidase_M3"/>
    <property type="match status" value="2"/>
</dbReference>
<name>A0A9P4NZ03_9PEZI</name>
<keyword evidence="4 7" id="KW-0378">Hydrolase</keyword>
<dbReference type="GO" id="GO:0046872">
    <property type="term" value="F:metal ion binding"/>
    <property type="evidence" value="ECO:0007669"/>
    <property type="project" value="UniProtKB-UniRule"/>
</dbReference>
<dbReference type="Gene3D" id="1.20.1050.40">
    <property type="entry name" value="Endopeptidase. Chain P, domain 1"/>
    <property type="match status" value="1"/>
</dbReference>
<keyword evidence="10" id="KW-1185">Reference proteome</keyword>
<dbReference type="GO" id="GO:0006518">
    <property type="term" value="P:peptide metabolic process"/>
    <property type="evidence" value="ECO:0007669"/>
    <property type="project" value="TreeGrafter"/>
</dbReference>
<accession>A0A9P4NZ03</accession>
<gene>
    <name evidence="9" type="ORF">EJ08DRAFT_694162</name>
</gene>
<dbReference type="PANTHER" id="PTHR11804:SF84">
    <property type="entry name" value="SACCHAROLYSIN"/>
    <property type="match status" value="1"/>
</dbReference>
<proteinExistence type="inferred from homology"/>
<evidence type="ECO:0000313" key="10">
    <source>
        <dbReference type="Proteomes" id="UP000800235"/>
    </source>
</evidence>
<dbReference type="InterPro" id="IPR045090">
    <property type="entry name" value="Pept_M3A_M3B"/>
</dbReference>
<dbReference type="InterPro" id="IPR024080">
    <property type="entry name" value="Neurolysin/TOP_N"/>
</dbReference>
<evidence type="ECO:0000256" key="7">
    <source>
        <dbReference type="RuleBase" id="RU003435"/>
    </source>
</evidence>
<feature type="domain" description="Peptidase M3A/M3B catalytic" evidence="8">
    <location>
        <begin position="190"/>
        <end position="278"/>
    </location>
</feature>
<dbReference type="GO" id="GO:0005758">
    <property type="term" value="C:mitochondrial intermembrane space"/>
    <property type="evidence" value="ECO:0007669"/>
    <property type="project" value="TreeGrafter"/>
</dbReference>
<dbReference type="OrthoDB" id="534666at2759"/>
<evidence type="ECO:0000256" key="1">
    <source>
        <dbReference type="ARBA" id="ARBA00006040"/>
    </source>
</evidence>
<dbReference type="Gene3D" id="1.10.1370.10">
    <property type="entry name" value="Neurolysin, domain 3"/>
    <property type="match status" value="2"/>
</dbReference>
<feature type="domain" description="Peptidase M3A/M3B catalytic" evidence="8">
    <location>
        <begin position="280"/>
        <end position="640"/>
    </location>
</feature>
<dbReference type="Proteomes" id="UP000800235">
    <property type="component" value="Unassembled WGS sequence"/>
</dbReference>
<comment type="cofactor">
    <cofactor evidence="7">
        <name>Zn(2+)</name>
        <dbReference type="ChEBI" id="CHEBI:29105"/>
    </cofactor>
    <text evidence="7">Binds 1 zinc ion.</text>
</comment>
<keyword evidence="3 7" id="KW-0479">Metal-binding</keyword>
<keyword evidence="2 7" id="KW-0645">Protease</keyword>
<sequence length="642" mass="73317">MVRTPPQIPLAFEATPTSIEEDMGFAIEKSRQVQPSHILVFYKDVSPDPQVRNALRKAKTLLDDFAVETAMCEKLFCVVNAVTSKSTEDLDPESLHFLQKKKREFIRSGIDIPIGPKRDRFKEIASRLSHLSNDFGQNIAASSDDTGVWFTLQELNGVPQNVLSALENGQGDFEGKLRVSFRYPDLFPTLKHAKNGDTRKRLYIANENKCNQNIPLLKEAVALRDEAARDLHGYRNHAAFRLEDMMAKSPDVVNTFLDELEDMLTAGGNNELEELKKFNTVDGMFQTFHELFGLVYEELDDQVDRTKLKNSGVSSSFVWHEDVKLYIVWDQDDDSIPFIGYLYLDLYPRQGKYNHAAAFNLTPGFTREDGSRSFPATALVCNFSKPTPNRPSLLKHDEMIMLFHELGPAVHDLVSKTTYARFHGFETVIDFGEAPSQMLENWGWTPLFLSRLGRHYSYLSENYVMLWQAEQKVNEVVRPPERIPDETVNNLLKAKYVNSALFNLRQVALAKFDLAIHQPENHEAIKNISVSSTFNSVCRTIVPIAEPNFSSHGDDWGHGAANFPHVMGEYHAGYYSYLFSKVYSTDMFYSFFKADPMNRNEGRRYRYTVLEKGGSQDEMKTLIEYFGRPPKSEAFYEELGLS</sequence>
<dbReference type="InterPro" id="IPR024077">
    <property type="entry name" value="Neurolysin/TOP_dom2"/>
</dbReference>
<dbReference type="SUPFAM" id="SSF55486">
    <property type="entry name" value="Metalloproteases ('zincins'), catalytic domain"/>
    <property type="match status" value="1"/>
</dbReference>
<evidence type="ECO:0000259" key="8">
    <source>
        <dbReference type="Pfam" id="PF01432"/>
    </source>
</evidence>
<dbReference type="InterPro" id="IPR001567">
    <property type="entry name" value="Pept_M3A_M3B_dom"/>
</dbReference>